<dbReference type="EMBL" id="UINC01194132">
    <property type="protein sequence ID" value="SVE10072.1"/>
    <property type="molecule type" value="Genomic_DNA"/>
</dbReference>
<name>A0A383AQQ2_9ZZZZ</name>
<evidence type="ECO:0000313" key="1">
    <source>
        <dbReference type="EMBL" id="SVE10072.1"/>
    </source>
</evidence>
<reference evidence="1" key="1">
    <citation type="submission" date="2018-05" db="EMBL/GenBank/DDBJ databases">
        <authorList>
            <person name="Lanie J.A."/>
            <person name="Ng W.-L."/>
            <person name="Kazmierczak K.M."/>
            <person name="Andrzejewski T.M."/>
            <person name="Davidsen T.M."/>
            <person name="Wayne K.J."/>
            <person name="Tettelin H."/>
            <person name="Glass J.I."/>
            <person name="Rusch D."/>
            <person name="Podicherti R."/>
            <person name="Tsui H.-C.T."/>
            <person name="Winkler M.E."/>
        </authorList>
    </citation>
    <scope>NUCLEOTIDE SEQUENCE</scope>
</reference>
<protein>
    <submittedName>
        <fullName evidence="1">Uncharacterized protein</fullName>
    </submittedName>
</protein>
<gene>
    <name evidence="1" type="ORF">METZ01_LOCUS462926</name>
</gene>
<proteinExistence type="predicted"/>
<accession>A0A383AQQ2</accession>
<dbReference type="AlphaFoldDB" id="A0A383AQQ2"/>
<sequence>YSDWDAVNEDDGRYVYMAFAEAPFKYSNAR</sequence>
<organism evidence="1">
    <name type="scientific">marine metagenome</name>
    <dbReference type="NCBI Taxonomy" id="408172"/>
    <lineage>
        <taxon>unclassified sequences</taxon>
        <taxon>metagenomes</taxon>
        <taxon>ecological metagenomes</taxon>
    </lineage>
</organism>
<feature type="non-terminal residue" evidence="1">
    <location>
        <position position="1"/>
    </location>
</feature>